<dbReference type="Proteomes" id="UP001200513">
    <property type="component" value="Chromosome"/>
</dbReference>
<dbReference type="EMBL" id="CP084167">
    <property type="protein sequence ID" value="UJG43263.1"/>
    <property type="molecule type" value="Genomic_DNA"/>
</dbReference>
<gene>
    <name evidence="1" type="ORF">K9W46_12930</name>
</gene>
<dbReference type="GO" id="GO:0005829">
    <property type="term" value="C:cytosol"/>
    <property type="evidence" value="ECO:0007669"/>
    <property type="project" value="TreeGrafter"/>
</dbReference>
<evidence type="ECO:0000313" key="1">
    <source>
        <dbReference type="EMBL" id="UJG43263.1"/>
    </source>
</evidence>
<dbReference type="Gene3D" id="1.10.10.10">
    <property type="entry name" value="Winged helix-like DNA-binding domain superfamily/Winged helix DNA-binding domain"/>
    <property type="match status" value="2"/>
</dbReference>
<accession>A0A9Y1BQD5</accession>
<name>A0A9Y1BQD5_9ARCH</name>
<dbReference type="Pfam" id="PF13412">
    <property type="entry name" value="HTH_24"/>
    <property type="match status" value="2"/>
</dbReference>
<organism evidence="1">
    <name type="scientific">Candidatus Heimdallarchaeum endolithica</name>
    <dbReference type="NCBI Taxonomy" id="2876572"/>
    <lineage>
        <taxon>Archaea</taxon>
        <taxon>Promethearchaeati</taxon>
        <taxon>Candidatus Heimdallarchaeota</taxon>
        <taxon>Candidatus Heimdallarchaeia (ex Rinke et al. 2021) (nom. nud.)</taxon>
        <taxon>Candidatus Heimdallarchaeales</taxon>
        <taxon>Candidatus Heimdallarchaeaceae</taxon>
        <taxon>Candidatus Heimdallarchaeum</taxon>
    </lineage>
</organism>
<dbReference type="InterPro" id="IPR036390">
    <property type="entry name" value="WH_DNA-bd_sf"/>
</dbReference>
<dbReference type="InterPro" id="IPR036388">
    <property type="entry name" value="WH-like_DNA-bd_sf"/>
</dbReference>
<proteinExistence type="predicted"/>
<dbReference type="AlphaFoldDB" id="A0A9Y1BQD5"/>
<dbReference type="GO" id="GO:0043565">
    <property type="term" value="F:sequence-specific DNA binding"/>
    <property type="evidence" value="ECO:0007669"/>
    <property type="project" value="TreeGrafter"/>
</dbReference>
<dbReference type="GO" id="GO:0043200">
    <property type="term" value="P:response to amino acid"/>
    <property type="evidence" value="ECO:0007669"/>
    <property type="project" value="TreeGrafter"/>
</dbReference>
<protein>
    <submittedName>
        <fullName evidence="1">Winged helix-turn-helix transcriptional regulator</fullName>
    </submittedName>
</protein>
<dbReference type="PANTHER" id="PTHR30154:SF34">
    <property type="entry name" value="TRANSCRIPTIONAL REGULATOR AZLB"/>
    <property type="match status" value="1"/>
</dbReference>
<dbReference type="PANTHER" id="PTHR30154">
    <property type="entry name" value="LEUCINE-RESPONSIVE REGULATORY PROTEIN"/>
    <property type="match status" value="1"/>
</dbReference>
<dbReference type="SUPFAM" id="SSF46785">
    <property type="entry name" value="Winged helix' DNA-binding domain"/>
    <property type="match status" value="2"/>
</dbReference>
<sequence length="374" mass="44545">MPIGLITKTDYQLLILLQSKPTISYSDIARIFNISSATAKRKIVELRNKGLYSGKYAQFYPTALGLNKFIVVSFVKSIKQILMLEKALREHPYTIHRSRIYSPKLGIYSEFNFPMENTSFLEEFFDNLKNEKVIDSFTIFESTHIEKTLPLNLNKVSLDTLSWEYDWNTLKESLDKTEKAVIPVPPRNMLKSMKELDFKILSILTVNADYSQREISRMLKRDRTEVWRRFKFLEENIISGYRSKINRQKFNITSNKIIFLRFEDELELWQYFSLLSDEQLRPPFRYRIEILKEKNSTKKIFQIYISLPQNHEAQLFYFIADNTDFESYNIDTVGAHGVRYSFYEPNFDYNSWKWKINRKYVVTDTIRNVISKKI</sequence>
<reference evidence="1" key="1">
    <citation type="journal article" date="2022" name="Nat. Microbiol.">
        <title>Unique mobile elements and scalable gene flow at the prokaryote-eukaryote boundary revealed by circularized Asgard archaea genomes.</title>
        <authorList>
            <person name="Wu F."/>
            <person name="Speth D.R."/>
            <person name="Philosof A."/>
            <person name="Cremiere A."/>
            <person name="Narayanan A."/>
            <person name="Barco R.A."/>
            <person name="Connon S.A."/>
            <person name="Amend J.P."/>
            <person name="Antoshechkin I.A."/>
            <person name="Orphan V.J."/>
        </authorList>
    </citation>
    <scope>NUCLEOTIDE SEQUENCE</scope>
    <source>
        <strain evidence="1">PR6</strain>
    </source>
</reference>